<dbReference type="Proteomes" id="UP000320085">
    <property type="component" value="Unassembled WGS sequence"/>
</dbReference>
<proteinExistence type="predicted"/>
<reference evidence="3 4" key="1">
    <citation type="submission" date="2019-06" db="EMBL/GenBank/DDBJ databases">
        <title>Sequencing the genomes of 1000 actinobacteria strains.</title>
        <authorList>
            <person name="Klenk H.-P."/>
        </authorList>
    </citation>
    <scope>NUCLEOTIDE SEQUENCE [LARGE SCALE GENOMIC DNA]</scope>
    <source>
        <strain evidence="3 4">DSM 21776</strain>
    </source>
</reference>
<dbReference type="EMBL" id="VFQF01000001">
    <property type="protein sequence ID" value="TQN47674.1"/>
    <property type="molecule type" value="Genomic_DNA"/>
</dbReference>
<dbReference type="InterPro" id="IPR052897">
    <property type="entry name" value="Sec-Metab_Biosynth_Hydrolase"/>
</dbReference>
<feature type="domain" description="AB hydrolase-1" evidence="2">
    <location>
        <begin position="78"/>
        <end position="300"/>
    </location>
</feature>
<dbReference type="InterPro" id="IPR029058">
    <property type="entry name" value="AB_hydrolase_fold"/>
</dbReference>
<dbReference type="Gene3D" id="3.40.50.1820">
    <property type="entry name" value="alpha/beta hydrolase"/>
    <property type="match status" value="1"/>
</dbReference>
<accession>A0A543PUC5</accession>
<dbReference type="PANTHER" id="PTHR37017">
    <property type="entry name" value="AB HYDROLASE-1 DOMAIN-CONTAINING PROTEIN-RELATED"/>
    <property type="match status" value="1"/>
</dbReference>
<feature type="region of interest" description="Disordered" evidence="1">
    <location>
        <begin position="51"/>
        <end position="70"/>
    </location>
</feature>
<gene>
    <name evidence="3" type="ORF">FHX52_0781</name>
</gene>
<evidence type="ECO:0000313" key="4">
    <source>
        <dbReference type="Proteomes" id="UP000320085"/>
    </source>
</evidence>
<name>A0A543PUC5_9MICO</name>
<dbReference type="GO" id="GO:0003824">
    <property type="term" value="F:catalytic activity"/>
    <property type="evidence" value="ECO:0007669"/>
    <property type="project" value="UniProtKB-ARBA"/>
</dbReference>
<protein>
    <submittedName>
        <fullName evidence="3">Pimeloyl-ACP methyl ester carboxylesterase</fullName>
    </submittedName>
</protein>
<evidence type="ECO:0000313" key="3">
    <source>
        <dbReference type="EMBL" id="TQN47674.1"/>
    </source>
</evidence>
<dbReference type="PANTHER" id="PTHR37017:SF11">
    <property type="entry name" value="ESTERASE_LIPASE_THIOESTERASE DOMAIN-CONTAINING PROTEIN"/>
    <property type="match status" value="1"/>
</dbReference>
<comment type="caution">
    <text evidence="3">The sequence shown here is derived from an EMBL/GenBank/DDBJ whole genome shotgun (WGS) entry which is preliminary data.</text>
</comment>
<evidence type="ECO:0000256" key="1">
    <source>
        <dbReference type="SAM" id="MobiDB-lite"/>
    </source>
</evidence>
<sequence>MKTPQPLGKPIPHRHPRLRRLAGIAGALTGLLALAASSALLTAATSASATNLSSRPAAQPTTSHAKAPSGVAGAKPTVVLVHGAFADASGWGGVITRLQAEGYPVIAPANPLRSVAGDATYLRSVLATIDGPVILVGHSYGGVVITNAATGNPNVKALVYVAAFGPDQGESVGDLTGKFPGRMLTPDNLIIRAYSTSPTDTGLDGYINPTVFRSVFCADVPQGQAAVMAATQRPGALATLGEPSGAPAWKTIPSWYVVAKQDNAIPPAAERFMAERMGAYTVEVNASHVAMISHPSVVADLILRADRSTR</sequence>
<dbReference type="RefSeq" id="WP_141820075.1">
    <property type="nucleotide sequence ID" value="NZ_BAAAQC010000005.1"/>
</dbReference>
<dbReference type="SUPFAM" id="SSF53474">
    <property type="entry name" value="alpha/beta-Hydrolases"/>
    <property type="match status" value="1"/>
</dbReference>
<dbReference type="Pfam" id="PF12697">
    <property type="entry name" value="Abhydrolase_6"/>
    <property type="match status" value="1"/>
</dbReference>
<evidence type="ECO:0000259" key="2">
    <source>
        <dbReference type="Pfam" id="PF12697"/>
    </source>
</evidence>
<dbReference type="AlphaFoldDB" id="A0A543PUC5"/>
<organism evidence="3 4">
    <name type="scientific">Humibacillus xanthopallidus</name>
    <dbReference type="NCBI Taxonomy" id="412689"/>
    <lineage>
        <taxon>Bacteria</taxon>
        <taxon>Bacillati</taxon>
        <taxon>Actinomycetota</taxon>
        <taxon>Actinomycetes</taxon>
        <taxon>Micrococcales</taxon>
        <taxon>Intrasporangiaceae</taxon>
        <taxon>Humibacillus</taxon>
    </lineage>
</organism>
<dbReference type="OrthoDB" id="9814966at2"/>
<dbReference type="InterPro" id="IPR000073">
    <property type="entry name" value="AB_hydrolase_1"/>
</dbReference>